<keyword evidence="1" id="KW-0812">Transmembrane</keyword>
<dbReference type="AlphaFoldDB" id="A0A562JJX4"/>
<comment type="caution">
    <text evidence="2">The sequence shown here is derived from an EMBL/GenBank/DDBJ whole genome shotgun (WGS) entry which is preliminary data.</text>
</comment>
<dbReference type="Proteomes" id="UP000315343">
    <property type="component" value="Unassembled WGS sequence"/>
</dbReference>
<evidence type="ECO:0000313" key="2">
    <source>
        <dbReference type="EMBL" id="TWH83460.1"/>
    </source>
</evidence>
<reference evidence="2 3" key="1">
    <citation type="submission" date="2019-07" db="EMBL/GenBank/DDBJ databases">
        <title>Genomic Encyclopedia of Type Strains, Phase I: the one thousand microbial genomes (KMG-I) project.</title>
        <authorList>
            <person name="Kyrpides N."/>
        </authorList>
    </citation>
    <scope>NUCLEOTIDE SEQUENCE [LARGE SCALE GENOMIC DNA]</scope>
    <source>
        <strain evidence="2 3">DSM 13558</strain>
    </source>
</reference>
<keyword evidence="1" id="KW-1133">Transmembrane helix</keyword>
<proteinExistence type="predicted"/>
<evidence type="ECO:0000313" key="3">
    <source>
        <dbReference type="Proteomes" id="UP000315343"/>
    </source>
</evidence>
<protein>
    <submittedName>
        <fullName evidence="2">Uncharacterized protein</fullName>
    </submittedName>
</protein>
<gene>
    <name evidence="2" type="ORF">LY60_00067</name>
</gene>
<dbReference type="OrthoDB" id="573709at2"/>
<feature type="transmembrane region" description="Helical" evidence="1">
    <location>
        <begin position="26"/>
        <end position="43"/>
    </location>
</feature>
<sequence length="147" mass="16738">MTENQIKHLEFIHTNISHMNQCSFQMKGWTITIVSALLALYAASIDINTNPKGNLAFVLISIFPAIIFWLLDSYYLQQERKFRGIYNEIANLNCNKITTVKDFEMPLNKYSGGDYSYISSLFSITECLLYLSIIIALLIIGIVVSLL</sequence>
<dbReference type="EMBL" id="VLKH01000001">
    <property type="protein sequence ID" value="TWH83460.1"/>
    <property type="molecule type" value="Genomic_DNA"/>
</dbReference>
<keyword evidence="3" id="KW-1185">Reference proteome</keyword>
<name>A0A562JJX4_9FIRM</name>
<evidence type="ECO:0000256" key="1">
    <source>
        <dbReference type="SAM" id="Phobius"/>
    </source>
</evidence>
<feature type="transmembrane region" description="Helical" evidence="1">
    <location>
        <begin position="127"/>
        <end position="146"/>
    </location>
</feature>
<feature type="transmembrane region" description="Helical" evidence="1">
    <location>
        <begin position="55"/>
        <end position="76"/>
    </location>
</feature>
<accession>A0A562JJX4</accession>
<keyword evidence="1" id="KW-0472">Membrane</keyword>
<organism evidence="2 3">
    <name type="scientific">Sedimentibacter saalensis</name>
    <dbReference type="NCBI Taxonomy" id="130788"/>
    <lineage>
        <taxon>Bacteria</taxon>
        <taxon>Bacillati</taxon>
        <taxon>Bacillota</taxon>
        <taxon>Tissierellia</taxon>
        <taxon>Sedimentibacter</taxon>
    </lineage>
</organism>
<dbReference type="RefSeq" id="WP_145078402.1">
    <property type="nucleotide sequence ID" value="NZ_VLKH01000001.1"/>
</dbReference>